<evidence type="ECO:0000313" key="2">
    <source>
        <dbReference type="Proteomes" id="UP000600214"/>
    </source>
</evidence>
<organism evidence="1 2">
    <name type="scientific">Dyadobacter endophyticus</name>
    <dbReference type="NCBI Taxonomy" id="1749036"/>
    <lineage>
        <taxon>Bacteria</taxon>
        <taxon>Pseudomonadati</taxon>
        <taxon>Bacteroidota</taxon>
        <taxon>Cytophagia</taxon>
        <taxon>Cytophagales</taxon>
        <taxon>Spirosomataceae</taxon>
        <taxon>Dyadobacter</taxon>
    </lineage>
</organism>
<keyword evidence="2" id="KW-1185">Reference proteome</keyword>
<comment type="caution">
    <text evidence="1">The sequence shown here is derived from an EMBL/GenBank/DDBJ whole genome shotgun (WGS) entry which is preliminary data.</text>
</comment>
<protein>
    <submittedName>
        <fullName evidence="1">Uncharacterized protein</fullName>
    </submittedName>
</protein>
<dbReference type="RefSeq" id="WP_188938746.1">
    <property type="nucleotide sequence ID" value="NZ_BMIA01000005.1"/>
</dbReference>
<reference evidence="2" key="1">
    <citation type="journal article" date="2019" name="Int. J. Syst. Evol. Microbiol.">
        <title>The Global Catalogue of Microorganisms (GCM) 10K type strain sequencing project: providing services to taxonomists for standard genome sequencing and annotation.</title>
        <authorList>
            <consortium name="The Broad Institute Genomics Platform"/>
            <consortium name="The Broad Institute Genome Sequencing Center for Infectious Disease"/>
            <person name="Wu L."/>
            <person name="Ma J."/>
        </authorList>
    </citation>
    <scope>NUCLEOTIDE SEQUENCE [LARGE SCALE GENOMIC DNA]</scope>
    <source>
        <strain evidence="2">CGMCC 1.15288</strain>
    </source>
</reference>
<sequence>MANQTTFEKLNPESLVHPIFLPYFREYMSLESEEERKNFWKTRRIDADSETLTAAWLHGVNLIAERVKNLERRVNALVAEEQ</sequence>
<accession>A0ABQ1Z8M1</accession>
<name>A0ABQ1Z8M1_9BACT</name>
<dbReference type="EMBL" id="BMIA01000005">
    <property type="protein sequence ID" value="GGH52733.1"/>
    <property type="molecule type" value="Genomic_DNA"/>
</dbReference>
<proteinExistence type="predicted"/>
<dbReference type="Proteomes" id="UP000600214">
    <property type="component" value="Unassembled WGS sequence"/>
</dbReference>
<evidence type="ECO:0000313" key="1">
    <source>
        <dbReference type="EMBL" id="GGH52733.1"/>
    </source>
</evidence>
<gene>
    <name evidence="1" type="ORF">GCM10007423_57450</name>
</gene>